<accession>A0A132MSA4</accession>
<name>A0A132MSA4_9ACTN</name>
<sequence length="49" mass="5383">MYPQQAETQSAPHGRDEQGDALWHVGSRTRYGGADNLAGRLFHMSAHSS</sequence>
<evidence type="ECO:0000313" key="2">
    <source>
        <dbReference type="EMBL" id="KWX00733.1"/>
    </source>
</evidence>
<dbReference type="Proteomes" id="UP000070188">
    <property type="component" value="Unassembled WGS sequence"/>
</dbReference>
<reference evidence="3" key="1">
    <citation type="submission" date="2015-04" db="EMBL/GenBank/DDBJ databases">
        <title>Physiological reanalysis, assessment of diazotrophy, and genome sequences of multiple isolates of Streptomyces thermoautotrophicus.</title>
        <authorList>
            <person name="MacKellar D.C."/>
            <person name="Lieber L."/>
            <person name="Norman J."/>
            <person name="Bolger A."/>
            <person name="Tobin C."/>
            <person name="Murray J.W."/>
            <person name="Chang R."/>
            <person name="Ford T."/>
            <person name="Nguyen P.Q."/>
            <person name="Woodward J."/>
            <person name="Permingeat H."/>
            <person name="Joshi N.S."/>
            <person name="Silver P.A."/>
            <person name="Usadel B."/>
            <person name="Rutherford A.W."/>
            <person name="Friesen M."/>
            <person name="Prell J."/>
        </authorList>
    </citation>
    <scope>NUCLEOTIDE SEQUENCE [LARGE SCALE GENOMIC DNA]</scope>
    <source>
        <strain evidence="3">H1</strain>
    </source>
</reference>
<organism evidence="2 3">
    <name type="scientific">Carbonactinospora thermoautotrophica</name>
    <dbReference type="NCBI Taxonomy" id="1469144"/>
    <lineage>
        <taxon>Bacteria</taxon>
        <taxon>Bacillati</taxon>
        <taxon>Actinomycetota</taxon>
        <taxon>Actinomycetes</taxon>
        <taxon>Kitasatosporales</taxon>
        <taxon>Carbonactinosporaceae</taxon>
        <taxon>Carbonactinospora</taxon>
    </lineage>
</organism>
<comment type="caution">
    <text evidence="2">The sequence shown here is derived from an EMBL/GenBank/DDBJ whole genome shotgun (WGS) entry which is preliminary data.</text>
</comment>
<evidence type="ECO:0000313" key="3">
    <source>
        <dbReference type="Proteomes" id="UP000070188"/>
    </source>
</evidence>
<dbReference type="STRING" id="1469144.LI90_1756"/>
<dbReference type="EMBL" id="LAXD01000001">
    <property type="protein sequence ID" value="KWX00733.1"/>
    <property type="molecule type" value="Genomic_DNA"/>
</dbReference>
<gene>
    <name evidence="2" type="ORF">LI90_1756</name>
</gene>
<dbReference type="AlphaFoldDB" id="A0A132MSA4"/>
<proteinExistence type="predicted"/>
<keyword evidence="3" id="KW-1185">Reference proteome</keyword>
<feature type="compositionally biased region" description="Polar residues" evidence="1">
    <location>
        <begin position="1"/>
        <end position="11"/>
    </location>
</feature>
<feature type="region of interest" description="Disordered" evidence="1">
    <location>
        <begin position="1"/>
        <end position="20"/>
    </location>
</feature>
<evidence type="ECO:0000256" key="1">
    <source>
        <dbReference type="SAM" id="MobiDB-lite"/>
    </source>
</evidence>
<protein>
    <submittedName>
        <fullName evidence="2">Uncharacterized protein</fullName>
    </submittedName>
</protein>